<accession>A0AAJ0GM39</accession>
<dbReference type="Proteomes" id="UP001273166">
    <property type="component" value="Unassembled WGS sequence"/>
</dbReference>
<dbReference type="GeneID" id="87888786"/>
<organism evidence="1 2">
    <name type="scientific">Chaetomium strumarium</name>
    <dbReference type="NCBI Taxonomy" id="1170767"/>
    <lineage>
        <taxon>Eukaryota</taxon>
        <taxon>Fungi</taxon>
        <taxon>Dikarya</taxon>
        <taxon>Ascomycota</taxon>
        <taxon>Pezizomycotina</taxon>
        <taxon>Sordariomycetes</taxon>
        <taxon>Sordariomycetidae</taxon>
        <taxon>Sordariales</taxon>
        <taxon>Chaetomiaceae</taxon>
        <taxon>Chaetomium</taxon>
    </lineage>
</organism>
<sequence length="158" mass="17760">MFLQYYRAALQVQCAFRVASAGCCHVFFPCSALSVPKSSRYLVAAVAPVCASLDERHFISLRTVWLREQRRVVQRGCGDDAWVAPPRWFCSAAAESRLGTTRACKSKKPKKGRSSRCQQSSRQIQLSKVLVRHNTTVLELDAENNPVYVWASRRGPVL</sequence>
<dbReference type="RefSeq" id="XP_062718269.1">
    <property type="nucleotide sequence ID" value="XM_062869957.1"/>
</dbReference>
<evidence type="ECO:0000313" key="1">
    <source>
        <dbReference type="EMBL" id="KAK3302489.1"/>
    </source>
</evidence>
<comment type="caution">
    <text evidence="1">The sequence shown here is derived from an EMBL/GenBank/DDBJ whole genome shotgun (WGS) entry which is preliminary data.</text>
</comment>
<evidence type="ECO:0000313" key="2">
    <source>
        <dbReference type="Proteomes" id="UP001273166"/>
    </source>
</evidence>
<reference evidence="1" key="1">
    <citation type="journal article" date="2023" name="Mol. Phylogenet. Evol.">
        <title>Genome-scale phylogeny and comparative genomics of the fungal order Sordariales.</title>
        <authorList>
            <person name="Hensen N."/>
            <person name="Bonometti L."/>
            <person name="Westerberg I."/>
            <person name="Brannstrom I.O."/>
            <person name="Guillou S."/>
            <person name="Cros-Aarteil S."/>
            <person name="Calhoun S."/>
            <person name="Haridas S."/>
            <person name="Kuo A."/>
            <person name="Mondo S."/>
            <person name="Pangilinan J."/>
            <person name="Riley R."/>
            <person name="LaButti K."/>
            <person name="Andreopoulos B."/>
            <person name="Lipzen A."/>
            <person name="Chen C."/>
            <person name="Yan M."/>
            <person name="Daum C."/>
            <person name="Ng V."/>
            <person name="Clum A."/>
            <person name="Steindorff A."/>
            <person name="Ohm R.A."/>
            <person name="Martin F."/>
            <person name="Silar P."/>
            <person name="Natvig D.O."/>
            <person name="Lalanne C."/>
            <person name="Gautier V."/>
            <person name="Ament-Velasquez S.L."/>
            <person name="Kruys A."/>
            <person name="Hutchinson M.I."/>
            <person name="Powell A.J."/>
            <person name="Barry K."/>
            <person name="Miller A.N."/>
            <person name="Grigoriev I.V."/>
            <person name="Debuchy R."/>
            <person name="Gladieux P."/>
            <person name="Hiltunen Thoren M."/>
            <person name="Johannesson H."/>
        </authorList>
    </citation>
    <scope>NUCLEOTIDE SEQUENCE</scope>
    <source>
        <strain evidence="1">CBS 333.67</strain>
    </source>
</reference>
<keyword evidence="2" id="KW-1185">Reference proteome</keyword>
<reference evidence="1" key="2">
    <citation type="submission" date="2023-06" db="EMBL/GenBank/DDBJ databases">
        <authorList>
            <consortium name="Lawrence Berkeley National Laboratory"/>
            <person name="Mondo S.J."/>
            <person name="Hensen N."/>
            <person name="Bonometti L."/>
            <person name="Westerberg I."/>
            <person name="Brannstrom I.O."/>
            <person name="Guillou S."/>
            <person name="Cros-Aarteil S."/>
            <person name="Calhoun S."/>
            <person name="Haridas S."/>
            <person name="Kuo A."/>
            <person name="Pangilinan J."/>
            <person name="Riley R."/>
            <person name="Labutti K."/>
            <person name="Andreopoulos B."/>
            <person name="Lipzen A."/>
            <person name="Chen C."/>
            <person name="Yanf M."/>
            <person name="Daum C."/>
            <person name="Ng V."/>
            <person name="Clum A."/>
            <person name="Steindorff A."/>
            <person name="Ohm R."/>
            <person name="Martin F."/>
            <person name="Silar P."/>
            <person name="Natvig D."/>
            <person name="Lalanne C."/>
            <person name="Gautier V."/>
            <person name="Ament-Velasquez S.L."/>
            <person name="Kruys A."/>
            <person name="Hutchinson M.I."/>
            <person name="Powell A.J."/>
            <person name="Barry K."/>
            <person name="Miller A.N."/>
            <person name="Grigoriev I.V."/>
            <person name="Debuchy R."/>
            <person name="Gladieux P."/>
            <person name="Thoren M.H."/>
            <person name="Johannesson H."/>
        </authorList>
    </citation>
    <scope>NUCLEOTIDE SEQUENCE</scope>
    <source>
        <strain evidence="1">CBS 333.67</strain>
    </source>
</reference>
<proteinExistence type="predicted"/>
<gene>
    <name evidence="1" type="ORF">B0T15DRAFT_543075</name>
</gene>
<name>A0AAJ0GM39_9PEZI</name>
<protein>
    <submittedName>
        <fullName evidence="1">Uncharacterized protein</fullName>
    </submittedName>
</protein>
<dbReference type="EMBL" id="JAUDZG010000007">
    <property type="protein sequence ID" value="KAK3302489.1"/>
    <property type="molecule type" value="Genomic_DNA"/>
</dbReference>
<dbReference type="AlphaFoldDB" id="A0AAJ0GM39"/>